<dbReference type="CDD" id="cd00067">
    <property type="entry name" value="GAL4"/>
    <property type="match status" value="1"/>
</dbReference>
<dbReference type="Proteomes" id="UP000095009">
    <property type="component" value="Unassembled WGS sequence"/>
</dbReference>
<dbReference type="Pfam" id="PF00172">
    <property type="entry name" value="Zn_clus"/>
    <property type="match status" value="1"/>
</dbReference>
<sequence length="919" mass="103207">SKSLEVQKSFQRSYKACINCRVRKVKCDLGDLSNPTKPPCVRCRREGKECLFPTSRRGGATNVKLGREKKARALSTIKPGDHDHSLMHTDSNGGCRTTNSRPHSRSNSSSVPSILNNSSGRMPLVDIINPENSKDLSSNGAKQHDNVGVQDGEADSPSTVENNRDEAQLAQSEMYNTADALDILMHTARNFPESDGNFNSKNGTPGNSKDFNDNDHSGDEPEEEDEDEEQRNDSNQVNGSTDDGDAQLSSTHDSNGNKNVNTNNTYSNPNNVSTKNKAKSNYKNYENSTNDNDNRNFESDDYIIKPRLLLSEIDMIKHQNILTEAEAITLTTFFFKSLHPFYPYVPKELHSANALTEYPILLAAIVTISSRYYKPPLTSKEKEVSSSAFDKVHSTNFKLRMEQIHNKIWLYSQRLISQSIWAEASTRSIGTVFAFLLFSEWNPRAIHWRYSDYANHSGATPFNSDNSSTPDQSQTPASAALNAVPISYDYSASSTFTQSTLATTGYNGLEASKRSDRMAWMMIGTAIRLAQDINFLETHPKVFIACHLSDVVLALRVGRRSMLARSLSEQIPRGMKFKRYEKAQIGLLQIMSLAHETLYGSRETTRELLKGGKYLLFLSMFTPHLNNWEDRYRDILILRETSTLMTKLETESLLLEFHYTRLYIYSLSLSGIQAKSVEEIVPSSRYVGMATDAASEVLNVAIRTHSYGMLDLAPIRWIVRFVHATIFLVKSYALTPYPTKAFQRQMVYMIHKISETLREASPDELHLANRYATILNHMCKTYIEREDDDKDSHNTGGSGSDSNNDDDKTANYNKNETKDDEDVNNNKSDRHGTGNVNYINPNSNGSTNISTNNKSGNDSNVNIPNELNNNGGNSYNNDTLAGLLDMDFDFLMEGSEGLGFVEPLMEGIVQHQQRQQKQN</sequence>
<dbReference type="GO" id="GO:0008270">
    <property type="term" value="F:zinc ion binding"/>
    <property type="evidence" value="ECO:0007669"/>
    <property type="project" value="InterPro"/>
</dbReference>
<dbReference type="PANTHER" id="PTHR31644">
    <property type="entry name" value="TRANSCRIPTIONAL ACTIVATOR ARO80-RELATED"/>
    <property type="match status" value="1"/>
</dbReference>
<dbReference type="PROSITE" id="PS50048">
    <property type="entry name" value="ZN2_CY6_FUNGAL_2"/>
    <property type="match status" value="1"/>
</dbReference>
<feature type="compositionally biased region" description="Low complexity" evidence="1">
    <location>
        <begin position="839"/>
        <end position="859"/>
    </location>
</feature>
<dbReference type="STRING" id="857566.A0A1E3PQE4"/>
<feature type="region of interest" description="Disordered" evidence="1">
    <location>
        <begin position="192"/>
        <end position="298"/>
    </location>
</feature>
<dbReference type="InterPro" id="IPR001138">
    <property type="entry name" value="Zn2Cys6_DnaBD"/>
</dbReference>
<feature type="compositionally biased region" description="Polar residues" evidence="1">
    <location>
        <begin position="279"/>
        <end position="291"/>
    </location>
</feature>
<evidence type="ECO:0000313" key="3">
    <source>
        <dbReference type="EMBL" id="ODQ67132.1"/>
    </source>
</evidence>
<reference evidence="3 4" key="1">
    <citation type="journal article" date="2016" name="Proc. Natl. Acad. Sci. U.S.A.">
        <title>Comparative genomics of biotechnologically important yeasts.</title>
        <authorList>
            <person name="Riley R."/>
            <person name="Haridas S."/>
            <person name="Wolfe K.H."/>
            <person name="Lopes M.R."/>
            <person name="Hittinger C.T."/>
            <person name="Goeker M."/>
            <person name="Salamov A.A."/>
            <person name="Wisecaver J.H."/>
            <person name="Long T.M."/>
            <person name="Calvey C.H."/>
            <person name="Aerts A.L."/>
            <person name="Barry K.W."/>
            <person name="Choi C."/>
            <person name="Clum A."/>
            <person name="Coughlan A.Y."/>
            <person name="Deshpande S."/>
            <person name="Douglass A.P."/>
            <person name="Hanson S.J."/>
            <person name="Klenk H.-P."/>
            <person name="LaButti K.M."/>
            <person name="Lapidus A."/>
            <person name="Lindquist E.A."/>
            <person name="Lipzen A.M."/>
            <person name="Meier-Kolthoff J.P."/>
            <person name="Ohm R.A."/>
            <person name="Otillar R.P."/>
            <person name="Pangilinan J.L."/>
            <person name="Peng Y."/>
            <person name="Rokas A."/>
            <person name="Rosa C.A."/>
            <person name="Scheuner C."/>
            <person name="Sibirny A.A."/>
            <person name="Slot J.C."/>
            <person name="Stielow J.B."/>
            <person name="Sun H."/>
            <person name="Kurtzman C.P."/>
            <person name="Blackwell M."/>
            <person name="Grigoriev I.V."/>
            <person name="Jeffries T.W."/>
        </authorList>
    </citation>
    <scope>NUCLEOTIDE SEQUENCE [LARGE SCALE GENOMIC DNA]</scope>
    <source>
        <strain evidence="3 4">DSM 6958</strain>
    </source>
</reference>
<feature type="compositionally biased region" description="Polar residues" evidence="1">
    <location>
        <begin position="88"/>
        <end position="98"/>
    </location>
</feature>
<dbReference type="InterPro" id="IPR036864">
    <property type="entry name" value="Zn2-C6_fun-type_DNA-bd_sf"/>
</dbReference>
<gene>
    <name evidence="3" type="ORF">NADFUDRAFT_8248</name>
</gene>
<proteinExistence type="predicted"/>
<evidence type="ECO:0000256" key="1">
    <source>
        <dbReference type="SAM" id="MobiDB-lite"/>
    </source>
</evidence>
<evidence type="ECO:0000259" key="2">
    <source>
        <dbReference type="PROSITE" id="PS50048"/>
    </source>
</evidence>
<dbReference type="InterPro" id="IPR052780">
    <property type="entry name" value="AAA_Catabolism_Regulators"/>
</dbReference>
<dbReference type="GO" id="GO:0000981">
    <property type="term" value="F:DNA-binding transcription factor activity, RNA polymerase II-specific"/>
    <property type="evidence" value="ECO:0007669"/>
    <property type="project" value="InterPro"/>
</dbReference>
<feature type="compositionally biased region" description="Low complexity" evidence="1">
    <location>
        <begin position="99"/>
        <end position="119"/>
    </location>
</feature>
<feature type="compositionally biased region" description="Low complexity" evidence="1">
    <location>
        <begin position="254"/>
        <end position="274"/>
    </location>
</feature>
<dbReference type="EMBL" id="KV454407">
    <property type="protein sequence ID" value="ODQ67132.1"/>
    <property type="molecule type" value="Genomic_DNA"/>
</dbReference>
<organism evidence="3 4">
    <name type="scientific">Nadsonia fulvescens var. elongata DSM 6958</name>
    <dbReference type="NCBI Taxonomy" id="857566"/>
    <lineage>
        <taxon>Eukaryota</taxon>
        <taxon>Fungi</taxon>
        <taxon>Dikarya</taxon>
        <taxon>Ascomycota</taxon>
        <taxon>Saccharomycotina</taxon>
        <taxon>Dipodascomycetes</taxon>
        <taxon>Dipodascales</taxon>
        <taxon>Dipodascales incertae sedis</taxon>
        <taxon>Nadsonia</taxon>
    </lineage>
</organism>
<dbReference type="GO" id="GO:0009074">
    <property type="term" value="P:aromatic amino acid family catabolic process"/>
    <property type="evidence" value="ECO:0007669"/>
    <property type="project" value="TreeGrafter"/>
</dbReference>
<dbReference type="SMART" id="SM00066">
    <property type="entry name" value="GAL4"/>
    <property type="match status" value="1"/>
</dbReference>
<name>A0A1E3PQE4_9ASCO</name>
<dbReference type="GO" id="GO:0005634">
    <property type="term" value="C:nucleus"/>
    <property type="evidence" value="ECO:0007669"/>
    <property type="project" value="TreeGrafter"/>
</dbReference>
<dbReference type="GO" id="GO:0045944">
    <property type="term" value="P:positive regulation of transcription by RNA polymerase II"/>
    <property type="evidence" value="ECO:0007669"/>
    <property type="project" value="TreeGrafter"/>
</dbReference>
<dbReference type="PANTHER" id="PTHR31644:SF2">
    <property type="entry name" value="TRANSCRIPTIONAL ACTIVATOR ARO80-RELATED"/>
    <property type="match status" value="1"/>
</dbReference>
<dbReference type="Gene3D" id="4.10.240.10">
    <property type="entry name" value="Zn(2)-C6 fungal-type DNA-binding domain"/>
    <property type="match status" value="1"/>
</dbReference>
<feature type="compositionally biased region" description="Polar residues" evidence="1">
    <location>
        <begin position="233"/>
        <end position="253"/>
    </location>
</feature>
<dbReference type="CDD" id="cd12148">
    <property type="entry name" value="fungal_TF_MHR"/>
    <property type="match status" value="1"/>
</dbReference>
<feature type="non-terminal residue" evidence="3">
    <location>
        <position position="919"/>
    </location>
</feature>
<protein>
    <recommendedName>
        <fullName evidence="2">Zn(2)-C6 fungal-type domain-containing protein</fullName>
    </recommendedName>
</protein>
<dbReference type="SUPFAM" id="SSF57701">
    <property type="entry name" value="Zn2/Cys6 DNA-binding domain"/>
    <property type="match status" value="1"/>
</dbReference>
<accession>A0A1E3PQE4</accession>
<feature type="compositionally biased region" description="Basic and acidic residues" evidence="1">
    <location>
        <begin position="210"/>
        <end position="219"/>
    </location>
</feature>
<evidence type="ECO:0000313" key="4">
    <source>
        <dbReference type="Proteomes" id="UP000095009"/>
    </source>
</evidence>
<feature type="non-terminal residue" evidence="3">
    <location>
        <position position="1"/>
    </location>
</feature>
<dbReference type="PROSITE" id="PS00463">
    <property type="entry name" value="ZN2_CY6_FUNGAL_1"/>
    <property type="match status" value="1"/>
</dbReference>
<dbReference type="AlphaFoldDB" id="A0A1E3PQE4"/>
<dbReference type="OrthoDB" id="2262349at2759"/>
<feature type="domain" description="Zn(2)-C6 fungal-type" evidence="2">
    <location>
        <begin position="16"/>
        <end position="52"/>
    </location>
</feature>
<feature type="region of interest" description="Disordered" evidence="1">
    <location>
        <begin position="76"/>
        <end position="164"/>
    </location>
</feature>
<feature type="compositionally biased region" description="Polar residues" evidence="1">
    <location>
        <begin position="196"/>
        <end position="209"/>
    </location>
</feature>
<feature type="compositionally biased region" description="Acidic residues" evidence="1">
    <location>
        <begin position="220"/>
        <end position="230"/>
    </location>
</feature>
<keyword evidence="4" id="KW-1185">Reference proteome</keyword>
<feature type="region of interest" description="Disordered" evidence="1">
    <location>
        <begin position="786"/>
        <end position="859"/>
    </location>
</feature>